<dbReference type="RefSeq" id="WP_251593054.1">
    <property type="nucleotide sequence ID" value="NZ_JAMLJI010000002.1"/>
</dbReference>
<accession>A0ABU1GRU4</accession>
<evidence type="ECO:0000256" key="1">
    <source>
        <dbReference type="SAM" id="SignalP"/>
    </source>
</evidence>
<comment type="caution">
    <text evidence="2">The sequence shown here is derived from an EMBL/GenBank/DDBJ whole genome shotgun (WGS) entry which is preliminary data.</text>
</comment>
<feature type="chain" id="PRO_5045724423" description="PepSY domain-containing protein" evidence="1">
    <location>
        <begin position="24"/>
        <end position="105"/>
    </location>
</feature>
<organism evidence="2 3">
    <name type="scientific">Larsenimonas suaedae</name>
    <dbReference type="NCBI Taxonomy" id="1851019"/>
    <lineage>
        <taxon>Bacteria</taxon>
        <taxon>Pseudomonadati</taxon>
        <taxon>Pseudomonadota</taxon>
        <taxon>Gammaproteobacteria</taxon>
        <taxon>Oceanospirillales</taxon>
        <taxon>Halomonadaceae</taxon>
        <taxon>Larsenimonas</taxon>
    </lineage>
</organism>
<keyword evidence="3" id="KW-1185">Reference proteome</keyword>
<feature type="signal peptide" evidence="1">
    <location>
        <begin position="1"/>
        <end position="23"/>
    </location>
</feature>
<evidence type="ECO:0008006" key="4">
    <source>
        <dbReference type="Google" id="ProtNLM"/>
    </source>
</evidence>
<protein>
    <recommendedName>
        <fullName evidence="4">PepSY domain-containing protein</fullName>
    </recommendedName>
</protein>
<dbReference type="EMBL" id="JARWAO010000001">
    <property type="protein sequence ID" value="MDR5894746.1"/>
    <property type="molecule type" value="Genomic_DNA"/>
</dbReference>
<evidence type="ECO:0000313" key="2">
    <source>
        <dbReference type="EMBL" id="MDR5894746.1"/>
    </source>
</evidence>
<keyword evidence="1" id="KW-0732">Signal</keyword>
<dbReference type="Proteomes" id="UP001269375">
    <property type="component" value="Unassembled WGS sequence"/>
</dbReference>
<gene>
    <name evidence="2" type="ORF">QC825_01500</name>
</gene>
<proteinExistence type="predicted"/>
<reference evidence="2 3" key="1">
    <citation type="submission" date="2023-04" db="EMBL/GenBank/DDBJ databases">
        <title>A long-awaited taxogenomic arrangement of the family Halomonadaceae.</title>
        <authorList>
            <person name="De La Haba R."/>
            <person name="Chuvochina M."/>
            <person name="Wittouck S."/>
            <person name="Arahal D.R."/>
            <person name="Sanchez-Porro C."/>
            <person name="Hugenholtz P."/>
            <person name="Ventosa A."/>
        </authorList>
    </citation>
    <scope>NUCLEOTIDE SEQUENCE [LARGE SCALE GENOMIC DNA]</scope>
    <source>
        <strain evidence="2 3">DSM 22428</strain>
    </source>
</reference>
<evidence type="ECO:0000313" key="3">
    <source>
        <dbReference type="Proteomes" id="UP001269375"/>
    </source>
</evidence>
<name>A0ABU1GRU4_9GAMM</name>
<sequence length="105" mass="11356">MGLPRLMLAASLSTVFFIPNAFAAPHAPSAPVVKQCIEAAHQGAEQTQGLPFEHSNVVRYHEGTPYRLRVSLRGDGNGYYNVTCHVDKKGGVTYQGFELGGQPVE</sequence>